<dbReference type="InterPro" id="IPR032812">
    <property type="entry name" value="SbsA_Ig"/>
</dbReference>
<dbReference type="InterPro" id="IPR028994">
    <property type="entry name" value="Integrin_alpha_N"/>
</dbReference>
<dbReference type="SUPFAM" id="SSF69318">
    <property type="entry name" value="Integrin alpha N-terminal domain"/>
    <property type="match status" value="5"/>
</dbReference>
<evidence type="ECO:0000313" key="4">
    <source>
        <dbReference type="EMBL" id="NML65656.1"/>
    </source>
</evidence>
<dbReference type="Pfam" id="PF13205">
    <property type="entry name" value="Big_5"/>
    <property type="match status" value="3"/>
</dbReference>
<gene>
    <name evidence="4" type="ORF">HHL22_10610</name>
</gene>
<feature type="domain" description="SbsA Ig-like" evidence="3">
    <location>
        <begin position="1447"/>
        <end position="1550"/>
    </location>
</feature>
<proteinExistence type="predicted"/>
<dbReference type="EMBL" id="JABBGH010000002">
    <property type="protein sequence ID" value="NML65656.1"/>
    <property type="molecule type" value="Genomic_DNA"/>
</dbReference>
<dbReference type="RefSeq" id="WP_169531127.1">
    <property type="nucleotide sequence ID" value="NZ_JABBGH010000002.1"/>
</dbReference>
<dbReference type="PANTHER" id="PTHR46580:SF2">
    <property type="entry name" value="MAM DOMAIN-CONTAINING PROTEIN"/>
    <property type="match status" value="1"/>
</dbReference>
<dbReference type="InterPro" id="IPR013783">
    <property type="entry name" value="Ig-like_fold"/>
</dbReference>
<reference evidence="4 5" key="1">
    <citation type="submission" date="2020-04" db="EMBL/GenBank/DDBJ databases">
        <title>Hymenobacter polaris sp. nov., isolated from Arctic soil.</title>
        <authorList>
            <person name="Dahal R.H."/>
        </authorList>
    </citation>
    <scope>NUCLEOTIDE SEQUENCE [LARGE SCALE GENOMIC DNA]</scope>
    <source>
        <strain evidence="4 5">RP-2-7</strain>
    </source>
</reference>
<keyword evidence="5" id="KW-1185">Reference proteome</keyword>
<feature type="transmembrane region" description="Helical" evidence="2">
    <location>
        <begin position="12"/>
        <end position="32"/>
    </location>
</feature>
<keyword evidence="2" id="KW-0812">Transmembrane</keyword>
<evidence type="ECO:0000256" key="1">
    <source>
        <dbReference type="ARBA" id="ARBA00022729"/>
    </source>
</evidence>
<dbReference type="PANTHER" id="PTHR46580">
    <property type="entry name" value="SENSOR KINASE-RELATED"/>
    <property type="match status" value="1"/>
</dbReference>
<keyword evidence="2" id="KW-1133">Transmembrane helix</keyword>
<feature type="domain" description="SbsA Ig-like" evidence="3">
    <location>
        <begin position="782"/>
        <end position="885"/>
    </location>
</feature>
<feature type="domain" description="SbsA Ig-like" evidence="3">
    <location>
        <begin position="33"/>
        <end position="124"/>
    </location>
</feature>
<dbReference type="Proteomes" id="UP000559626">
    <property type="component" value="Unassembled WGS sequence"/>
</dbReference>
<dbReference type="SUPFAM" id="SSF81296">
    <property type="entry name" value="E set domains"/>
    <property type="match status" value="4"/>
</dbReference>
<evidence type="ECO:0000313" key="5">
    <source>
        <dbReference type="Proteomes" id="UP000559626"/>
    </source>
</evidence>
<dbReference type="InterPro" id="IPR013517">
    <property type="entry name" value="FG-GAP"/>
</dbReference>
<keyword evidence="1" id="KW-0732">Signal</keyword>
<accession>A0A7Y0FML4</accession>
<dbReference type="Gene3D" id="2.60.40.10">
    <property type="entry name" value="Immunoglobulins"/>
    <property type="match status" value="5"/>
</dbReference>
<name>A0A7Y0FML4_9BACT</name>
<dbReference type="InterPro" id="IPR014756">
    <property type="entry name" value="Ig_E-set"/>
</dbReference>
<sequence>MAKIYTCKYSKILYLCALVIFEVIHACGIAIAQPAVTSISPPANTRALLRTNSIDVSFNQSLLARSSSALHIYSAQRGGLRTATTSAVVNGNTLSFSPSNYPFLPGETLFATITKDVASSSGNIVIPKVFQLTAATSSTGGGRFRLGIEVMGGNNPLGVATGDIDGDGDLDLLTANYGNGTVSVRLNGGDASGSNTGIFSGSQNVAVENSPYSVIVSDIDGDGDLDLLATNQNSNTVSIRLNGGNAAGSNTGIFSNGQNVSVGNQPNLVVTGDIDGDGDLDLLTSNYYGNSVSVRLNGGDSRGTNTGAFAAPAISPEVTVGYGPTSLLLGDVDGDGDLDLVVPNQNNTVSIRLNGGSTTGSSTGIFSGSQEVAVGNNPLGAALGDVDGDRDLDIVTANAYSNNVSVRLNGGDASGTNTGVFGNGTTIMAGYSPASIALGDIDGDGDLDMLTSNQSSNTVSVRLNGGDATGSTSGVFVAPASVNIPEVAVGSRPSYLVLADVDGDGDLDVLTANYYSNSVSVRLNQAALPAITSFTPASGPVGSTITINGTGFQGTTAINFSGSGATTVTSGFTVSGNGSQLTGVIVPGGASTGVVSVTTPTGTVTSSINFTVVPIPTLTSFTPSSGQVGTSVVINGTNLSGATIVAFTGTTNNILANNFTINSSGTQLTVAVPPGASTGPLSITTPGGTVTSAANFTVIPAPYIASFAPSSGVAGTRVTVQGGNLTGLSSLRLNGVDATASISNNTGTSLVFTVPAAAAASGTSTVTGPAGTGTSTGFTVLLRVASTSPAANARAASRTNSALSLTFSEAVTSSSAANLRVYSAQRGGRRAGTVSVSGAVVSFAAQGSAASQDFASGEVVSVSVPASVRSAGDVAAGKRVYQFTTATAGSGRGVFHLGSIPAVGQNPTAVVFGDVDGDGDLDLLITNRGNNTVSVRLNGGNATGSNAGSFGNGQNVAVGTNPASLVLGDVDSDGDLDMLVANSGASTVSVRLNGGDATGSNTGVFSNGSDAVVGSGPSGVALGDIDGDGDLDLLATNYYDNTVSVRLNGGDATGSATGVFSNGTTSVVGASPQHLVVGDVDGDGDLDFIAANSGAGTLSVRLNGGDATGSASGIFSSGQTVMVGANPYSVALADIDADGDLDLLAANKGSASVTTRLNGGDATGSNTGAFDAGTTVSVGTSPYWVAVADLDSDGDLDFVTANQGSSTVSVRLNGSDASGTSTGVFTAPSNTSEVTVGTSPYCVALGDIDGDGDLDVATANQGSNTATVQFNLPPAPIISSFTPTNGPTGTSITINGANLSGATTITFTGTSSNTTTSGYTITGQEGTQITGIVVPSGANTGVISVTTPSGTTSTANLTLANFTVTSPYIASFAPSSGVAGTRVTVQGGNLTGLSSLRLNGVDATASISNNTGTSLVFTVPAAAAASGTSTVTGPAGTGTSTGFTVLLRVASTSPAANARAASRTNSALSLTFSEAVTSSSAANLRVYSAQRGGRRAGTVSVSGAVVSFAAQGSAASQDFASGEVVSVSVPASVRSAGDVAAGKRVYQFTTATAGSGRGVFHLGSTLKAGYAPTTIVAGDIDGDGDLDLLTGAAGIVIHRNGKNNSGTNVGTFNSTADTSISVAAADLALGDVDGDGDLDIVAASGNGSFAVSVLLNGGDNTGSNTGVFGSPAVATVGLGPTSVVLADVDGDGDLDLLAACSGSNSISIRLNGGDASGSNTGVFYNGSGASMEASVETVTVGDVDGDGDLDVLSTSYRSSNITIRLNGGDATGSNTGVFSNGSKVAAGIFPSKITMGDVDGDGDLDLLTANNTANTVSVRLNGGDATGSNTGVFSNGADLPVGNGPQVVQLGDVDADGDLDFAVTNTKDNSVSLRLNGGNASGSNTGIFTESPQLATVPVGQAPYWLALQDVDNDGDLDLLTTEGGFNLGNNTIGVRLNQTTPLATRAASLGSASAELLALPTVTDGTTLHYKYTGQALPKGAFLAIYSMAGQLLSQQPLTSAAGSTSIKDWITGWYLARLVTTEGIYTARFYVP</sequence>
<organism evidence="4 5">
    <name type="scientific">Hymenobacter polaris</name>
    <dbReference type="NCBI Taxonomy" id="2682546"/>
    <lineage>
        <taxon>Bacteria</taxon>
        <taxon>Pseudomonadati</taxon>
        <taxon>Bacteroidota</taxon>
        <taxon>Cytophagia</taxon>
        <taxon>Cytophagales</taxon>
        <taxon>Hymenobacteraceae</taxon>
        <taxon>Hymenobacter</taxon>
    </lineage>
</organism>
<protein>
    <recommendedName>
        <fullName evidence="3">SbsA Ig-like domain-containing protein</fullName>
    </recommendedName>
</protein>
<dbReference type="Pfam" id="PF13517">
    <property type="entry name" value="FG-GAP_3"/>
    <property type="match status" value="9"/>
</dbReference>
<keyword evidence="2" id="KW-0472">Membrane</keyword>
<evidence type="ECO:0000259" key="3">
    <source>
        <dbReference type="Pfam" id="PF13205"/>
    </source>
</evidence>
<dbReference type="Gene3D" id="2.130.10.130">
    <property type="entry name" value="Integrin alpha, N-terminal"/>
    <property type="match status" value="4"/>
</dbReference>
<comment type="caution">
    <text evidence="4">The sequence shown here is derived from an EMBL/GenBank/DDBJ whole genome shotgun (WGS) entry which is preliminary data.</text>
</comment>
<evidence type="ECO:0000256" key="2">
    <source>
        <dbReference type="SAM" id="Phobius"/>
    </source>
</evidence>